<dbReference type="EMBL" id="LXTC01000003">
    <property type="protein sequence ID" value="OBA21515.1"/>
    <property type="molecule type" value="Genomic_DNA"/>
</dbReference>
<evidence type="ECO:0000256" key="1">
    <source>
        <dbReference type="ARBA" id="ARBA00010931"/>
    </source>
</evidence>
<dbReference type="GO" id="GO:0019779">
    <property type="term" value="F:Atg8 activating enzyme activity"/>
    <property type="evidence" value="ECO:0007669"/>
    <property type="project" value="EnsemblFungi"/>
</dbReference>
<proteinExistence type="inferred from homology"/>
<dbReference type="GO" id="GO:0097632">
    <property type="term" value="C:extrinsic component of phagophore assembly site membrane"/>
    <property type="evidence" value="ECO:0007669"/>
    <property type="project" value="EnsemblFungi"/>
</dbReference>
<dbReference type="InterPro" id="IPR032197">
    <property type="entry name" value="Atg7_N"/>
</dbReference>
<dbReference type="Pfam" id="PF16420">
    <property type="entry name" value="ATG7_N"/>
    <property type="match status" value="1"/>
</dbReference>
<evidence type="ECO:0000259" key="11">
    <source>
        <dbReference type="Pfam" id="PF16420"/>
    </source>
</evidence>
<evidence type="ECO:0000313" key="12">
    <source>
        <dbReference type="EMBL" id="OBA21515.1"/>
    </source>
</evidence>
<feature type="active site" description="Glycyl thioester intermediate" evidence="8">
    <location>
        <position position="500"/>
    </location>
</feature>
<dbReference type="InterPro" id="IPR042523">
    <property type="entry name" value="Atg7_N_2"/>
</dbReference>
<evidence type="ECO:0000256" key="6">
    <source>
        <dbReference type="ARBA" id="ARBA00022927"/>
    </source>
</evidence>
<dbReference type="GO" id="GO:0005829">
    <property type="term" value="C:cytosol"/>
    <property type="evidence" value="ECO:0007669"/>
    <property type="project" value="EnsemblFungi"/>
</dbReference>
<keyword evidence="7 9" id="KW-0072">Autophagy</keyword>
<dbReference type="Gene3D" id="3.40.140.70">
    <property type="entry name" value="Ubiquitin-like modifier-activating enzyme ATG7 N-terminal domain"/>
    <property type="match status" value="1"/>
</dbReference>
<sequence length="629" mass="69993">MDPQPLRFHPVQSFVDSSFFTNLSHRILNEYKLDSSPKRIHGFMAQPLKLNKFNDRPVINLDYNCFEQAQTDALTRTVDGRLYNVNTIEEFKALDKKALLQEWGRDLARSLDHAPLREAFYVVSFCDLKKYRFYYWLAYPVLHSTWFVRRSSPNSELLPHIEKFVGEGAAQFFQAQHGETTPTFRTSGFSKDGVFVYADACLAADGAPAVPLKNHLYMLAARGFRKIELVIYRNNNLSTAVQLELDPAFSAQSPPMVAGWERTPQGRLGPKMADLGSLIDPRQLADQAVDLNLKLMKWRVAPHLDLDVVRRQKVLLLGAGTLGSYVARALMGWGVREINFVDSGRVSYSNPVRQPLFAFRDCFGAAGQGAEKAARASEALAEIFPGVSSKGYNMEVPMIGHPVAGAAEADAERSFGLLRQLFDQHDAVFLLMDSRESRWLPTVMGVAMNKTVINAALGFDSFLVLRHSPLDMAARLGCYFCNDVVAPTDSLSARSLDQMCTVTRPGGALLAASLAVELWVSMLQHGEKNRAPHGGTSSFGDVPHQIRGFLHNFTQTKLSTPAYQHCSACSETVAQMYQAGQWDFVRNCLNSTGYLEEICGLRQVQEDAERAAAQMMDEMSLSDGFDASD</sequence>
<dbReference type="GO" id="GO:0000422">
    <property type="term" value="P:autophagy of mitochondrion"/>
    <property type="evidence" value="ECO:0007669"/>
    <property type="project" value="EnsemblFungi"/>
</dbReference>
<dbReference type="RefSeq" id="XP_018712025.1">
    <property type="nucleotide sequence ID" value="XM_018857527.1"/>
</dbReference>
<dbReference type="Gene3D" id="3.40.50.720">
    <property type="entry name" value="NAD(P)-binding Rossmann-like Domain"/>
    <property type="match status" value="1"/>
</dbReference>
<dbReference type="InterPro" id="IPR006285">
    <property type="entry name" value="Atg7"/>
</dbReference>
<dbReference type="OrthoDB" id="338614at2759"/>
<keyword evidence="4 9" id="KW-0963">Cytoplasm</keyword>
<evidence type="ECO:0000256" key="2">
    <source>
        <dbReference type="ARBA" id="ARBA00017647"/>
    </source>
</evidence>
<reference evidence="12 13" key="1">
    <citation type="submission" date="2016-05" db="EMBL/GenBank/DDBJ databases">
        <title>Comparative genomics of biotechnologically important yeasts.</title>
        <authorList>
            <consortium name="DOE Joint Genome Institute"/>
            <person name="Riley R."/>
            <person name="Haridas S."/>
            <person name="Wolfe K.H."/>
            <person name="Lopes M.R."/>
            <person name="Hittinger C.T."/>
            <person name="Goker M."/>
            <person name="Salamov A."/>
            <person name="Wisecaver J."/>
            <person name="Long T.M."/>
            <person name="Aerts A.L."/>
            <person name="Barry K."/>
            <person name="Choi C."/>
            <person name="Clum A."/>
            <person name="Coughlan A.Y."/>
            <person name="Deshpande S."/>
            <person name="Douglass A.P."/>
            <person name="Hanson S.J."/>
            <person name="Klenk H.-P."/>
            <person name="LaButti K."/>
            <person name="Lapidus A."/>
            <person name="Lindquist E."/>
            <person name="Lipzen A."/>
            <person name="Meier-kolthoff J.P."/>
            <person name="Ohm R.A."/>
            <person name="Otillar R.P."/>
            <person name="Pangilinan J."/>
            <person name="Peng Y."/>
            <person name="Rokas A."/>
            <person name="Rosa C.A."/>
            <person name="Scheuner C."/>
            <person name="Sibirny A.A."/>
            <person name="Slot J.C."/>
            <person name="Stielow J.B."/>
            <person name="Sun H."/>
            <person name="Kurtzman C.P."/>
            <person name="Blackwell M."/>
            <person name="Grigoriev I.V."/>
            <person name="Jeffries T.W."/>
        </authorList>
    </citation>
    <scope>NUCLEOTIDE SEQUENCE [LARGE SCALE GENOMIC DNA]</scope>
    <source>
        <strain evidence="12 13">NRRL YB-4993</strain>
    </source>
</reference>
<keyword evidence="13" id="KW-1185">Reference proteome</keyword>
<dbReference type="FunFam" id="3.40.50.720:FF:000243">
    <property type="entry name" value="Ubiquitin-like modifier-activating enzyme ATG7"/>
    <property type="match status" value="1"/>
</dbReference>
<dbReference type="AlphaFoldDB" id="A0A1A0HC07"/>
<evidence type="ECO:0000259" key="10">
    <source>
        <dbReference type="Pfam" id="PF00899"/>
    </source>
</evidence>
<dbReference type="Proteomes" id="UP000092555">
    <property type="component" value="Unassembled WGS sequence"/>
</dbReference>
<feature type="domain" description="Ubiquitin-like modifier-activating enzyme Atg7 N-terminal" evidence="11">
    <location>
        <begin position="6"/>
        <end position="278"/>
    </location>
</feature>
<dbReference type="InterPro" id="IPR035985">
    <property type="entry name" value="Ubiquitin-activating_enz"/>
</dbReference>
<evidence type="ECO:0000256" key="7">
    <source>
        <dbReference type="ARBA" id="ARBA00023006"/>
    </source>
</evidence>
<comment type="function">
    <text evidence="9">E1-like activating enzyme involved in the 2 ubiquitin-like systems required for cytoplasm to vacuole transport (Cvt) and autophagy. Activates ATG12 for its conjugation with ATG5 and ATG8 for its conjugation with phosphatidylethanolamine. Both systems are needed for the ATG8 association to Cvt vesicles and autophagosomes membranes. Autophagy is essential for maintenance of amino acid levels and protein synthesis under nitrogen starvation. Required for selective autophagic degradation of the nucleus (nucleophagy) as well as for mitophagy which contributes to regulate mitochondrial quantity and quality by eliminating the mitochondria to a basal level to fulfill cellular energy requirements and preventing excess ROS production.</text>
</comment>
<dbReference type="NCBIfam" id="TIGR01381">
    <property type="entry name" value="E1_like_apg7"/>
    <property type="match status" value="1"/>
</dbReference>
<accession>A0A1A0HC07</accession>
<dbReference type="PANTHER" id="PTHR10953">
    <property type="entry name" value="UBIQUITIN-ACTIVATING ENZYME E1"/>
    <property type="match status" value="1"/>
</dbReference>
<evidence type="ECO:0000256" key="3">
    <source>
        <dbReference type="ARBA" id="ARBA00022448"/>
    </source>
</evidence>
<comment type="subcellular location">
    <subcellularLocation>
        <location evidence="9">Cytoplasm</location>
    </subcellularLocation>
    <subcellularLocation>
        <location evidence="9">Preautophagosomal structure</location>
    </subcellularLocation>
</comment>
<comment type="subunit">
    <text evidence="9">Homodimer.</text>
</comment>
<dbReference type="InterPro" id="IPR045886">
    <property type="entry name" value="ThiF/MoeB/HesA"/>
</dbReference>
<protein>
    <recommendedName>
        <fullName evidence="2 9">Ubiquitin-like modifier-activating enzyme ATG7</fullName>
    </recommendedName>
    <alternativeName>
        <fullName evidence="9">Autophagy-related protein 7</fullName>
    </alternativeName>
</protein>
<dbReference type="GO" id="GO:0000045">
    <property type="term" value="P:autophagosome assembly"/>
    <property type="evidence" value="ECO:0007669"/>
    <property type="project" value="TreeGrafter"/>
</dbReference>
<comment type="similarity">
    <text evidence="1 9">Belongs to the ATG7 family.</text>
</comment>
<dbReference type="GO" id="GO:0034727">
    <property type="term" value="P:piecemeal microautophagy of the nucleus"/>
    <property type="evidence" value="ECO:0007669"/>
    <property type="project" value="EnsemblFungi"/>
</dbReference>
<dbReference type="InterPro" id="IPR000594">
    <property type="entry name" value="ThiF_NAD_FAD-bd"/>
</dbReference>
<dbReference type="Gene3D" id="3.40.140.100">
    <property type="entry name" value="Ubiquitin-like modifier-activating enzyme ATG7 C-terminal domain"/>
    <property type="match status" value="1"/>
</dbReference>
<feature type="domain" description="THIF-type NAD/FAD binding fold" evidence="10">
    <location>
        <begin position="296"/>
        <end position="529"/>
    </location>
</feature>
<dbReference type="GeneID" id="30030503"/>
<dbReference type="InterPro" id="IPR042522">
    <property type="entry name" value="Atg7_N_1"/>
</dbReference>
<dbReference type="SUPFAM" id="SSF69572">
    <property type="entry name" value="Activating enzymes of the ubiquitin-like proteins"/>
    <property type="match status" value="1"/>
</dbReference>
<evidence type="ECO:0000313" key="13">
    <source>
        <dbReference type="Proteomes" id="UP000092555"/>
    </source>
</evidence>
<dbReference type="STRING" id="869754.A0A1A0HC07"/>
<dbReference type="GO" id="GO:0006995">
    <property type="term" value="P:cellular response to nitrogen starvation"/>
    <property type="evidence" value="ECO:0007669"/>
    <property type="project" value="TreeGrafter"/>
</dbReference>
<dbReference type="GO" id="GO:0032446">
    <property type="term" value="P:protein modification by small protein conjugation"/>
    <property type="evidence" value="ECO:0007669"/>
    <property type="project" value="EnsemblFungi"/>
</dbReference>
<evidence type="ECO:0000256" key="8">
    <source>
        <dbReference type="PIRSR" id="PIRSR606285-1"/>
    </source>
</evidence>
<dbReference type="GO" id="GO:0042802">
    <property type="term" value="F:identical protein binding"/>
    <property type="evidence" value="ECO:0007669"/>
    <property type="project" value="EnsemblFungi"/>
</dbReference>
<evidence type="ECO:0000256" key="4">
    <source>
        <dbReference type="ARBA" id="ARBA00022490"/>
    </source>
</evidence>
<gene>
    <name evidence="12" type="ORF">METBIDRAFT_42304</name>
</gene>
<keyword evidence="5 9" id="KW-0833">Ubl conjugation pathway</keyword>
<dbReference type="PANTHER" id="PTHR10953:SF3">
    <property type="entry name" value="UBIQUITIN-LIKE MODIFIER-ACTIVATING ENZYME ATG7"/>
    <property type="match status" value="1"/>
</dbReference>
<dbReference type="GO" id="GO:0032258">
    <property type="term" value="P:cytoplasm to vacuole targeting by the Cvt pathway"/>
    <property type="evidence" value="ECO:0007669"/>
    <property type="project" value="EnsemblFungi"/>
</dbReference>
<name>A0A1A0HC07_9ASCO</name>
<evidence type="ECO:0000256" key="5">
    <source>
        <dbReference type="ARBA" id="ARBA00022786"/>
    </source>
</evidence>
<organism evidence="12 13">
    <name type="scientific">Metschnikowia bicuspidata var. bicuspidata NRRL YB-4993</name>
    <dbReference type="NCBI Taxonomy" id="869754"/>
    <lineage>
        <taxon>Eukaryota</taxon>
        <taxon>Fungi</taxon>
        <taxon>Dikarya</taxon>
        <taxon>Ascomycota</taxon>
        <taxon>Saccharomycotina</taxon>
        <taxon>Pichiomycetes</taxon>
        <taxon>Metschnikowiaceae</taxon>
        <taxon>Metschnikowia</taxon>
    </lineage>
</organism>
<keyword evidence="3 9" id="KW-0813">Transport</keyword>
<dbReference type="Pfam" id="PF00899">
    <property type="entry name" value="ThiF"/>
    <property type="match status" value="1"/>
</dbReference>
<keyword evidence="6 9" id="KW-0653">Protein transport</keyword>
<dbReference type="GO" id="GO:0019778">
    <property type="term" value="F:Atg12 activating enzyme activity"/>
    <property type="evidence" value="ECO:0007669"/>
    <property type="project" value="EnsemblFungi"/>
</dbReference>
<evidence type="ECO:0000256" key="9">
    <source>
        <dbReference type="RuleBase" id="RU366022"/>
    </source>
</evidence>
<comment type="caution">
    <text evidence="12">The sequence shown here is derived from an EMBL/GenBank/DDBJ whole genome shotgun (WGS) entry which is preliminary data.</text>
</comment>